<dbReference type="CDD" id="cd03784">
    <property type="entry name" value="GT1_Gtf-like"/>
    <property type="match status" value="1"/>
</dbReference>
<dbReference type="Gene3D" id="3.40.50.2000">
    <property type="entry name" value="Glycogen Phosphorylase B"/>
    <property type="match status" value="1"/>
</dbReference>
<dbReference type="PANTHER" id="PTHR48043">
    <property type="entry name" value="EG:EG0003.4 PROTEIN-RELATED"/>
    <property type="match status" value="1"/>
</dbReference>
<feature type="region of interest" description="Disordered" evidence="6">
    <location>
        <begin position="508"/>
        <end position="545"/>
    </location>
</feature>
<comment type="similarity">
    <text evidence="1">Belongs to the UDP-glycosyltransferase family.</text>
</comment>
<dbReference type="EC" id="2.4.1.17" evidence="2"/>
<dbReference type="Pfam" id="PF00201">
    <property type="entry name" value="UDPGT"/>
    <property type="match status" value="1"/>
</dbReference>
<evidence type="ECO:0000256" key="5">
    <source>
        <dbReference type="ARBA" id="ARBA00047475"/>
    </source>
</evidence>
<comment type="catalytic activity">
    <reaction evidence="5">
        <text>glucuronate acceptor + UDP-alpha-D-glucuronate = acceptor beta-D-glucuronoside + UDP + H(+)</text>
        <dbReference type="Rhea" id="RHEA:21032"/>
        <dbReference type="ChEBI" id="CHEBI:15378"/>
        <dbReference type="ChEBI" id="CHEBI:58052"/>
        <dbReference type="ChEBI" id="CHEBI:58223"/>
        <dbReference type="ChEBI" id="CHEBI:132367"/>
        <dbReference type="ChEBI" id="CHEBI:132368"/>
        <dbReference type="EC" id="2.4.1.17"/>
    </reaction>
</comment>
<dbReference type="AlphaFoldDB" id="A0A915DXC6"/>
<keyword evidence="4" id="KW-0808">Transferase</keyword>
<evidence type="ECO:0000256" key="6">
    <source>
        <dbReference type="SAM" id="MobiDB-lite"/>
    </source>
</evidence>
<keyword evidence="7" id="KW-1185">Reference proteome</keyword>
<evidence type="ECO:0000256" key="3">
    <source>
        <dbReference type="ARBA" id="ARBA00022676"/>
    </source>
</evidence>
<dbReference type="PANTHER" id="PTHR48043:SF119">
    <property type="entry name" value="UDP-GLUCURONOSYLTRANSFERASE"/>
    <property type="match status" value="1"/>
</dbReference>
<proteinExistence type="inferred from homology"/>
<organism evidence="7 8">
    <name type="scientific">Ditylenchus dipsaci</name>
    <dbReference type="NCBI Taxonomy" id="166011"/>
    <lineage>
        <taxon>Eukaryota</taxon>
        <taxon>Metazoa</taxon>
        <taxon>Ecdysozoa</taxon>
        <taxon>Nematoda</taxon>
        <taxon>Chromadorea</taxon>
        <taxon>Rhabditida</taxon>
        <taxon>Tylenchina</taxon>
        <taxon>Tylenchomorpha</taxon>
        <taxon>Sphaerularioidea</taxon>
        <taxon>Anguinidae</taxon>
        <taxon>Anguininae</taxon>
        <taxon>Ditylenchus</taxon>
    </lineage>
</organism>
<evidence type="ECO:0000256" key="1">
    <source>
        <dbReference type="ARBA" id="ARBA00009995"/>
    </source>
</evidence>
<feature type="compositionally biased region" description="Basic and acidic residues" evidence="6">
    <location>
        <begin position="508"/>
        <end position="518"/>
    </location>
</feature>
<evidence type="ECO:0000313" key="8">
    <source>
        <dbReference type="WBParaSite" id="jg23730"/>
    </source>
</evidence>
<dbReference type="InterPro" id="IPR050271">
    <property type="entry name" value="UDP-glycosyltransferase"/>
</dbReference>
<evidence type="ECO:0000256" key="2">
    <source>
        <dbReference type="ARBA" id="ARBA00012544"/>
    </source>
</evidence>
<accession>A0A915DXC6</accession>
<protein>
    <recommendedName>
        <fullName evidence="2">glucuronosyltransferase</fullName>
        <ecNumber evidence="2">2.4.1.17</ecNumber>
    </recommendedName>
</protein>
<dbReference type="GO" id="GO:0015020">
    <property type="term" value="F:glucuronosyltransferase activity"/>
    <property type="evidence" value="ECO:0007669"/>
    <property type="project" value="UniProtKB-EC"/>
</dbReference>
<dbReference type="WBParaSite" id="jg23730">
    <property type="protein sequence ID" value="jg23730"/>
    <property type="gene ID" value="jg23730"/>
</dbReference>
<dbReference type="InterPro" id="IPR002213">
    <property type="entry name" value="UDP_glucos_trans"/>
</dbReference>
<dbReference type="SUPFAM" id="SSF53756">
    <property type="entry name" value="UDP-Glycosyltransferase/glycogen phosphorylase"/>
    <property type="match status" value="1"/>
</dbReference>
<evidence type="ECO:0000313" key="7">
    <source>
        <dbReference type="Proteomes" id="UP000887574"/>
    </source>
</evidence>
<reference evidence="8" key="1">
    <citation type="submission" date="2022-11" db="UniProtKB">
        <authorList>
            <consortium name="WormBaseParasite"/>
        </authorList>
    </citation>
    <scope>IDENTIFICATION</scope>
</reference>
<dbReference type="Proteomes" id="UP000887574">
    <property type="component" value="Unplaced"/>
</dbReference>
<sequence>MVHLKFTILRNHSIGFKNLISSNDDRNLRKVHSFKEDRRILFLADSKYYSHLNLAVQLANAMHDDGHEVDFVVTVYDKTGVIKSHPKKGIRVIRVPVESDDIFNQHFFDINAKPAFNTWTKEEFGPTERLLMTRISFYNVFLYKTIIENPLAKMEGRKKKIPILTWLRDQNYKYGIAEYGLLTMQTCHPWKLSTLHRGQSACDYTGILHSSTGDGDGISGIRKKGKIPDPSTLKDVPPLGTLLNKVRYYFINDLEIATFKWPVIPKVKYIGGLEVEQSGVFDQTEEQISQLYAKINYSKKFHTPRSNHWQRLQSAKRIVLFSLGSLIDFDDISKEAVKALFDAFAEHLDVEFLVKIDETKVDKSIKPTENVHIVNVTQMIPQLKLLVSEKMHGFIHHCGRNSFNEAVYTAVPQLCVPFFADQRYNSAVLEFLNVLKGQKKAVSLWIKHTRFAAEISEKLKNLLNKENHLFERARDLAKFVRNGPSPTKTFKEAVNKLVNGDDLTECKDFPKHEDHPLDENYTIEPFNLPQEEDDKIEDGPLTNKL</sequence>
<keyword evidence="3" id="KW-0328">Glycosyltransferase</keyword>
<name>A0A915DXC6_9BILA</name>
<evidence type="ECO:0000256" key="4">
    <source>
        <dbReference type="ARBA" id="ARBA00022679"/>
    </source>
</evidence>